<sequence length="309" mass="34681">MVFPAAAYSPRAASASSASSSESNANSANSSIGTNIAVPVSTEGEPKQEPGCAPHFETPQRSSEGGSYPFLQYPVPAMTPLWAAHIGVLRWLDAEAELAEAGTGAKEVEVQADVFSWAVVKCVLDIHWDLQQDKRELRCEDGAGGVLPWREWIRSTDTMIDRALSLNTQAQSRLKNDPRLRMTARCEHEAGRLSRQALNWIWDPWVDSAHPPPTYELQRAFTSEQLGLCNPYCEENKELVFRLAEVEPEERGKAEHWIAAAGWAAWCDDPDPIPEDQARQRDPPVLEKYDFSLYRKYVRWTDDLADRAR</sequence>
<dbReference type="EMBL" id="AMBO01000217">
    <property type="protein sequence ID" value="EKD04639.1"/>
    <property type="molecule type" value="Genomic_DNA"/>
</dbReference>
<reference evidence="2 3" key="1">
    <citation type="journal article" date="2012" name="Eukaryot. Cell">
        <title>Genome sequence of the Trichosporon asahii environmental strain CBS 8904.</title>
        <authorList>
            <person name="Yang R.Y."/>
            <person name="Li H.T."/>
            <person name="Zhu H."/>
            <person name="Zhou G.P."/>
            <person name="Wang M."/>
            <person name="Wang L."/>
        </authorList>
    </citation>
    <scope>NUCLEOTIDE SEQUENCE [LARGE SCALE GENOMIC DNA]</scope>
    <source>
        <strain evidence="2 3">CBS 8904</strain>
    </source>
</reference>
<protein>
    <submittedName>
        <fullName evidence="2">Uncharacterized protein</fullName>
    </submittedName>
</protein>
<name>K1WV07_TRIAC</name>
<comment type="caution">
    <text evidence="2">The sequence shown here is derived from an EMBL/GenBank/DDBJ whole genome shotgun (WGS) entry which is preliminary data.</text>
</comment>
<proteinExistence type="predicted"/>
<feature type="region of interest" description="Disordered" evidence="1">
    <location>
        <begin position="1"/>
        <end position="64"/>
    </location>
</feature>
<feature type="compositionally biased region" description="Low complexity" evidence="1">
    <location>
        <begin position="1"/>
        <end position="31"/>
    </location>
</feature>
<organism evidence="2 3">
    <name type="scientific">Trichosporon asahii var. asahii (strain CBS 8904)</name>
    <name type="common">Yeast</name>
    <dbReference type="NCBI Taxonomy" id="1220162"/>
    <lineage>
        <taxon>Eukaryota</taxon>
        <taxon>Fungi</taxon>
        <taxon>Dikarya</taxon>
        <taxon>Basidiomycota</taxon>
        <taxon>Agaricomycotina</taxon>
        <taxon>Tremellomycetes</taxon>
        <taxon>Trichosporonales</taxon>
        <taxon>Trichosporonaceae</taxon>
        <taxon>Trichosporon</taxon>
    </lineage>
</organism>
<evidence type="ECO:0000313" key="2">
    <source>
        <dbReference type="EMBL" id="EKD04639.1"/>
    </source>
</evidence>
<dbReference type="AlphaFoldDB" id="K1WV07"/>
<dbReference type="Proteomes" id="UP000006757">
    <property type="component" value="Unassembled WGS sequence"/>
</dbReference>
<gene>
    <name evidence="2" type="ORF">A1Q2_01053</name>
</gene>
<dbReference type="InParanoid" id="K1WV07"/>
<accession>K1WV07</accession>
<evidence type="ECO:0000256" key="1">
    <source>
        <dbReference type="SAM" id="MobiDB-lite"/>
    </source>
</evidence>
<evidence type="ECO:0000313" key="3">
    <source>
        <dbReference type="Proteomes" id="UP000006757"/>
    </source>
</evidence>
<keyword evidence="3" id="KW-1185">Reference proteome</keyword>
<dbReference type="HOGENOM" id="CLU_900759_0_0_1"/>